<evidence type="ECO:0000256" key="1">
    <source>
        <dbReference type="SAM" id="MobiDB-lite"/>
    </source>
</evidence>
<protein>
    <submittedName>
        <fullName evidence="2">Uncharacterized protein</fullName>
    </submittedName>
</protein>
<accession>A0A6M0RMW1</accession>
<evidence type="ECO:0000313" key="2">
    <source>
        <dbReference type="EMBL" id="NEZ57574.1"/>
    </source>
</evidence>
<name>A0A6M0RMW1_9CYAN</name>
<reference evidence="2 3" key="1">
    <citation type="journal article" date="2020" name="Microb. Ecol.">
        <title>Ecogenomics of the Marine Benthic Filamentous Cyanobacterium Adonisia.</title>
        <authorList>
            <person name="Walter J.M."/>
            <person name="Coutinho F.H."/>
            <person name="Leomil L."/>
            <person name="Hargreaves P.I."/>
            <person name="Campeao M.E."/>
            <person name="Vieira V.V."/>
            <person name="Silva B.S."/>
            <person name="Fistarol G.O."/>
            <person name="Salomon P.S."/>
            <person name="Sawabe T."/>
            <person name="Mino S."/>
            <person name="Hosokawa M."/>
            <person name="Miyashita H."/>
            <person name="Maruyama F."/>
            <person name="van Verk M.C."/>
            <person name="Dutilh B.E."/>
            <person name="Thompson C.C."/>
            <person name="Thompson F.L."/>
        </authorList>
    </citation>
    <scope>NUCLEOTIDE SEQUENCE [LARGE SCALE GENOMIC DNA]</scope>
    <source>
        <strain evidence="2 3">CCMR0081</strain>
    </source>
</reference>
<organism evidence="2 3">
    <name type="scientific">Adonisia turfae CCMR0081</name>
    <dbReference type="NCBI Taxonomy" id="2292702"/>
    <lineage>
        <taxon>Bacteria</taxon>
        <taxon>Bacillati</taxon>
        <taxon>Cyanobacteriota</taxon>
        <taxon>Adonisia</taxon>
        <taxon>Adonisia turfae</taxon>
    </lineage>
</organism>
<gene>
    <name evidence="2" type="ORF">DXZ20_18270</name>
</gene>
<sequence length="185" mass="20422">MILNLSLRQDEMWKKLADTWEEFCQEFYGYPAQWIEYVAEGYKKLGSPNRPVTSAECITVAKIAATADPEKVSKRGGQSGNTNAKKNKNDSYRDKNRRGTNRGGTSPDYLAQRIAEAAPEIHQKMLAGEYTSTRAAAIDAGIVKPRQTFSVGPTTEAGAFAGQLFERLDQDFLVQVVAILNEALA</sequence>
<dbReference type="AlphaFoldDB" id="A0A6M0RMW1"/>
<dbReference type="Proteomes" id="UP000481033">
    <property type="component" value="Unassembled WGS sequence"/>
</dbReference>
<comment type="caution">
    <text evidence="2">The sequence shown here is derived from an EMBL/GenBank/DDBJ whole genome shotgun (WGS) entry which is preliminary data.</text>
</comment>
<evidence type="ECO:0000313" key="3">
    <source>
        <dbReference type="Proteomes" id="UP000481033"/>
    </source>
</evidence>
<dbReference type="EMBL" id="QXHD01000004">
    <property type="protein sequence ID" value="NEZ57574.1"/>
    <property type="molecule type" value="Genomic_DNA"/>
</dbReference>
<feature type="region of interest" description="Disordered" evidence="1">
    <location>
        <begin position="68"/>
        <end position="108"/>
    </location>
</feature>
<proteinExistence type="predicted"/>
<keyword evidence="3" id="KW-1185">Reference proteome</keyword>